<comment type="caution">
    <text evidence="9">Lacks conserved residue(s) required for the propagation of feature annotation.</text>
</comment>
<dbReference type="HAMAP" id="MF_00024">
    <property type="entry name" value="CobD_CbiB"/>
    <property type="match status" value="1"/>
</dbReference>
<keyword evidence="7 9" id="KW-1133">Transmembrane helix</keyword>
<evidence type="ECO:0000313" key="10">
    <source>
        <dbReference type="EMBL" id="GJE59809.1"/>
    </source>
</evidence>
<keyword evidence="11" id="KW-1185">Reference proteome</keyword>
<feature type="transmembrane region" description="Helical" evidence="9">
    <location>
        <begin position="320"/>
        <end position="342"/>
    </location>
</feature>
<dbReference type="Pfam" id="PF03186">
    <property type="entry name" value="CobD_Cbib"/>
    <property type="match status" value="1"/>
</dbReference>
<feature type="transmembrane region" description="Helical" evidence="9">
    <location>
        <begin position="78"/>
        <end position="96"/>
    </location>
</feature>
<protein>
    <recommendedName>
        <fullName evidence="9">Cobalamin biosynthesis protein CobD</fullName>
    </recommendedName>
</protein>
<comment type="subcellular location">
    <subcellularLocation>
        <location evidence="1 9">Cell membrane</location>
        <topology evidence="1 9">Multi-pass membrane protein</topology>
    </subcellularLocation>
</comment>
<evidence type="ECO:0000256" key="7">
    <source>
        <dbReference type="ARBA" id="ARBA00022989"/>
    </source>
</evidence>
<evidence type="ECO:0000313" key="11">
    <source>
        <dbReference type="Proteomes" id="UP001055057"/>
    </source>
</evidence>
<proteinExistence type="inferred from homology"/>
<comment type="similarity">
    <text evidence="3 9">Belongs to the CobD/CbiB family.</text>
</comment>
<evidence type="ECO:0000256" key="4">
    <source>
        <dbReference type="ARBA" id="ARBA00022475"/>
    </source>
</evidence>
<gene>
    <name evidence="9 10" type="primary">cobD</name>
    <name evidence="10" type="ORF">MPOCJGCO_1911</name>
</gene>
<dbReference type="PANTHER" id="PTHR34308:SF1">
    <property type="entry name" value="COBALAMIN BIOSYNTHESIS PROTEIN CBIB"/>
    <property type="match status" value="1"/>
</dbReference>
<keyword evidence="5 9" id="KW-0169">Cobalamin biosynthesis</keyword>
<accession>A0ABQ4TZ33</accession>
<evidence type="ECO:0000256" key="2">
    <source>
        <dbReference type="ARBA" id="ARBA00004953"/>
    </source>
</evidence>
<evidence type="ECO:0000256" key="8">
    <source>
        <dbReference type="ARBA" id="ARBA00023136"/>
    </source>
</evidence>
<dbReference type="InterPro" id="IPR004485">
    <property type="entry name" value="Cobalamin_biosynth_CobD/CbiB"/>
</dbReference>
<evidence type="ECO:0000256" key="3">
    <source>
        <dbReference type="ARBA" id="ARBA00006263"/>
    </source>
</evidence>
<name>A0ABQ4TZ33_9HYPH</name>
<keyword evidence="8 9" id="KW-0472">Membrane</keyword>
<reference evidence="10" key="1">
    <citation type="journal article" date="2021" name="Front. Microbiol.">
        <title>Comprehensive Comparative Genomics and Phenotyping of Methylobacterium Species.</title>
        <authorList>
            <person name="Alessa O."/>
            <person name="Ogura Y."/>
            <person name="Fujitani Y."/>
            <person name="Takami H."/>
            <person name="Hayashi T."/>
            <person name="Sahin N."/>
            <person name="Tani A."/>
        </authorList>
    </citation>
    <scope>NUCLEOTIDE SEQUENCE</scope>
    <source>
        <strain evidence="10">DSM 23632</strain>
    </source>
</reference>
<keyword evidence="6 9" id="KW-0812">Transmembrane</keyword>
<evidence type="ECO:0000256" key="1">
    <source>
        <dbReference type="ARBA" id="ARBA00004651"/>
    </source>
</evidence>
<dbReference type="EMBL" id="BPRB01000096">
    <property type="protein sequence ID" value="GJE59809.1"/>
    <property type="molecule type" value="Genomic_DNA"/>
</dbReference>
<dbReference type="NCBIfam" id="TIGR00380">
    <property type="entry name" value="cobal_cbiB"/>
    <property type="match status" value="1"/>
</dbReference>
<evidence type="ECO:0000256" key="6">
    <source>
        <dbReference type="ARBA" id="ARBA00022692"/>
    </source>
</evidence>
<comment type="pathway">
    <text evidence="2 9">Cofactor biosynthesis; adenosylcobalamin biosynthesis.</text>
</comment>
<sequence length="343" mass="35265">MGDGRAPLPPSRMSWTALTHPPDTLAILALALAIEAAAGYPDALYKALGHPVTWIGALIGRLDGWLNRGSDRARRVKGVAALVLLVGVVAAASLGLTVLAALTGPIAGMLAIALLCATLPAQRSLHRHVARVAEDLRGQGLVGGRVAVSMIVGRDPETLDEAGICRAAIESLAENFSDGIVAPAFWIGLAGLPGGAVYKAVNTADSMIGHRTPRHAAFGWAAARFDDLVNLPASRLSAALILAAATLHRNASARGALAAIRRDAGQHRSPNAGWPEAAMAGALGLRLAGPRVYGGTRVADAWMGDGRAEAGPADVERALALYRTACAMLWVLTAAGAVLMLAV</sequence>
<dbReference type="PANTHER" id="PTHR34308">
    <property type="entry name" value="COBALAMIN BIOSYNTHESIS PROTEIN CBIB"/>
    <property type="match status" value="1"/>
</dbReference>
<comment type="function">
    <text evidence="9">Converts cobyric acid to cobinamide by the addition of aminopropanol on the F carboxylic group.</text>
</comment>
<organism evidence="10 11">
    <name type="scientific">Methylobacterium trifolii</name>
    <dbReference type="NCBI Taxonomy" id="1003092"/>
    <lineage>
        <taxon>Bacteria</taxon>
        <taxon>Pseudomonadati</taxon>
        <taxon>Pseudomonadota</taxon>
        <taxon>Alphaproteobacteria</taxon>
        <taxon>Hyphomicrobiales</taxon>
        <taxon>Methylobacteriaceae</taxon>
        <taxon>Methylobacterium</taxon>
    </lineage>
</organism>
<comment type="caution">
    <text evidence="10">The sequence shown here is derived from an EMBL/GenBank/DDBJ whole genome shotgun (WGS) entry which is preliminary data.</text>
</comment>
<keyword evidence="4 9" id="KW-1003">Cell membrane</keyword>
<dbReference type="Proteomes" id="UP001055057">
    <property type="component" value="Unassembled WGS sequence"/>
</dbReference>
<reference evidence="10" key="2">
    <citation type="submission" date="2021-08" db="EMBL/GenBank/DDBJ databases">
        <authorList>
            <person name="Tani A."/>
            <person name="Ola A."/>
            <person name="Ogura Y."/>
            <person name="Katsura K."/>
            <person name="Hayashi T."/>
        </authorList>
    </citation>
    <scope>NUCLEOTIDE SEQUENCE</scope>
    <source>
        <strain evidence="10">DSM 23632</strain>
    </source>
</reference>
<evidence type="ECO:0000256" key="5">
    <source>
        <dbReference type="ARBA" id="ARBA00022573"/>
    </source>
</evidence>
<evidence type="ECO:0000256" key="9">
    <source>
        <dbReference type="HAMAP-Rule" id="MF_00024"/>
    </source>
</evidence>